<dbReference type="Gene3D" id="3.40.50.150">
    <property type="entry name" value="Vaccinia Virus protein VP39"/>
    <property type="match status" value="1"/>
</dbReference>
<dbReference type="AlphaFoldDB" id="A0A6J7AMY5"/>
<proteinExistence type="predicted"/>
<gene>
    <name evidence="1" type="ORF">UFOPK3139_02000</name>
</gene>
<reference evidence="1" key="1">
    <citation type="submission" date="2020-05" db="EMBL/GenBank/DDBJ databases">
        <authorList>
            <person name="Chiriac C."/>
            <person name="Salcher M."/>
            <person name="Ghai R."/>
            <person name="Kavagutti S V."/>
        </authorList>
    </citation>
    <scope>NUCLEOTIDE SEQUENCE</scope>
</reference>
<dbReference type="Pfam" id="PF13578">
    <property type="entry name" value="Methyltransf_24"/>
    <property type="match status" value="1"/>
</dbReference>
<dbReference type="SUPFAM" id="SSF53335">
    <property type="entry name" value="S-adenosyl-L-methionine-dependent methyltransferases"/>
    <property type="match status" value="1"/>
</dbReference>
<accession>A0A6J7AMY5</accession>
<dbReference type="InterPro" id="IPR029063">
    <property type="entry name" value="SAM-dependent_MTases_sf"/>
</dbReference>
<organism evidence="1">
    <name type="scientific">freshwater metagenome</name>
    <dbReference type="NCBI Taxonomy" id="449393"/>
    <lineage>
        <taxon>unclassified sequences</taxon>
        <taxon>metagenomes</taxon>
        <taxon>ecological metagenomes</taxon>
    </lineage>
</organism>
<name>A0A6J7AMY5_9ZZZZ</name>
<protein>
    <submittedName>
        <fullName evidence="1">Unannotated protein</fullName>
    </submittedName>
</protein>
<sequence>MNRSSIIESVHVSPLGPALRSTVSLALTPYWAGRGRPAPAPPHRKRAVVAGYATRFQVGAFVETGTYRGDTLALVGKLVDRAVSIELDERLADLARKRFSRVPQVEIITGDSAQVLPGVVDDLSNVALFWLDGHFSDGVTALGDQVTPIEQELRTVLRPGGVDHIVLIDDERLFDGTDGYPMLSTVRALAEELRPGWSFLVENDIIRMHPMR</sequence>
<evidence type="ECO:0000313" key="1">
    <source>
        <dbReference type="EMBL" id="CAB4834173.1"/>
    </source>
</evidence>
<dbReference type="EMBL" id="CAFABA010000090">
    <property type="protein sequence ID" value="CAB4834173.1"/>
    <property type="molecule type" value="Genomic_DNA"/>
</dbReference>